<dbReference type="Proteomes" id="UP001162992">
    <property type="component" value="Chromosome 5"/>
</dbReference>
<organism evidence="1 2">
    <name type="scientific">Diphasiastrum complanatum</name>
    <name type="common">Issler's clubmoss</name>
    <name type="synonym">Lycopodium complanatum</name>
    <dbReference type="NCBI Taxonomy" id="34168"/>
    <lineage>
        <taxon>Eukaryota</taxon>
        <taxon>Viridiplantae</taxon>
        <taxon>Streptophyta</taxon>
        <taxon>Embryophyta</taxon>
        <taxon>Tracheophyta</taxon>
        <taxon>Lycopodiopsida</taxon>
        <taxon>Lycopodiales</taxon>
        <taxon>Lycopodiaceae</taxon>
        <taxon>Lycopodioideae</taxon>
        <taxon>Diphasiastrum</taxon>
    </lineage>
</organism>
<sequence>MTRECDWKKELSIDSRRRIINKLMEVFQKRLGFESSQNIEKLLWILQRFEAKALKNAEDKEQYLKTISLKILLLESLRVDLLARAESGNYDLCWLKRAKYQNLRKQQELYKYMRQMQLNEDL</sequence>
<evidence type="ECO:0000313" key="1">
    <source>
        <dbReference type="EMBL" id="KAJ7555999.1"/>
    </source>
</evidence>
<protein>
    <submittedName>
        <fullName evidence="1">Uncharacterized protein</fullName>
    </submittedName>
</protein>
<evidence type="ECO:0000313" key="2">
    <source>
        <dbReference type="Proteomes" id="UP001162992"/>
    </source>
</evidence>
<gene>
    <name evidence="1" type="ORF">O6H91_05G064800</name>
</gene>
<accession>A0ACC2DP88</accession>
<keyword evidence="2" id="KW-1185">Reference proteome</keyword>
<name>A0ACC2DP88_DIPCM</name>
<reference evidence="2" key="1">
    <citation type="journal article" date="2024" name="Proc. Natl. Acad. Sci. U.S.A.">
        <title>Extraordinary preservation of gene collinearity over three hundred million years revealed in homosporous lycophytes.</title>
        <authorList>
            <person name="Li C."/>
            <person name="Wickell D."/>
            <person name="Kuo L.Y."/>
            <person name="Chen X."/>
            <person name="Nie B."/>
            <person name="Liao X."/>
            <person name="Peng D."/>
            <person name="Ji J."/>
            <person name="Jenkins J."/>
            <person name="Williams M."/>
            <person name="Shu S."/>
            <person name="Plott C."/>
            <person name="Barry K."/>
            <person name="Rajasekar S."/>
            <person name="Grimwood J."/>
            <person name="Han X."/>
            <person name="Sun S."/>
            <person name="Hou Z."/>
            <person name="He W."/>
            <person name="Dai G."/>
            <person name="Sun C."/>
            <person name="Schmutz J."/>
            <person name="Leebens-Mack J.H."/>
            <person name="Li F.W."/>
            <person name="Wang L."/>
        </authorList>
    </citation>
    <scope>NUCLEOTIDE SEQUENCE [LARGE SCALE GENOMIC DNA]</scope>
    <source>
        <strain evidence="2">cv. PW_Plant_1</strain>
    </source>
</reference>
<dbReference type="EMBL" id="CM055096">
    <property type="protein sequence ID" value="KAJ7555999.1"/>
    <property type="molecule type" value="Genomic_DNA"/>
</dbReference>
<proteinExistence type="predicted"/>
<comment type="caution">
    <text evidence="1">The sequence shown here is derived from an EMBL/GenBank/DDBJ whole genome shotgun (WGS) entry which is preliminary data.</text>
</comment>